<dbReference type="PANTHER" id="PTHR43663">
    <property type="entry name" value="CHROMATE TRANSPORT PROTEIN-RELATED"/>
    <property type="match status" value="1"/>
</dbReference>
<dbReference type="GO" id="GO:0005886">
    <property type="term" value="C:plasma membrane"/>
    <property type="evidence" value="ECO:0007669"/>
    <property type="project" value="UniProtKB-SubCell"/>
</dbReference>
<dbReference type="Pfam" id="PF02417">
    <property type="entry name" value="Chromate_transp"/>
    <property type="match status" value="1"/>
</dbReference>
<organism evidence="8 9">
    <name type="scientific">Pelosinus propionicus DSM 13327</name>
    <dbReference type="NCBI Taxonomy" id="1123291"/>
    <lineage>
        <taxon>Bacteria</taxon>
        <taxon>Bacillati</taxon>
        <taxon>Bacillota</taxon>
        <taxon>Negativicutes</taxon>
        <taxon>Selenomonadales</taxon>
        <taxon>Sporomusaceae</taxon>
        <taxon>Pelosinus</taxon>
    </lineage>
</organism>
<accession>A0A1I4M3S9</accession>
<evidence type="ECO:0000256" key="7">
    <source>
        <dbReference type="SAM" id="Phobius"/>
    </source>
</evidence>
<feature type="transmembrane region" description="Helical" evidence="7">
    <location>
        <begin position="149"/>
        <end position="182"/>
    </location>
</feature>
<reference evidence="9" key="1">
    <citation type="submission" date="2016-10" db="EMBL/GenBank/DDBJ databases">
        <authorList>
            <person name="Varghese N."/>
            <person name="Submissions S."/>
        </authorList>
    </citation>
    <scope>NUCLEOTIDE SEQUENCE [LARGE SCALE GENOMIC DNA]</scope>
    <source>
        <strain evidence="9">DSM 13327</strain>
    </source>
</reference>
<keyword evidence="6 7" id="KW-0472">Membrane</keyword>
<evidence type="ECO:0000256" key="5">
    <source>
        <dbReference type="ARBA" id="ARBA00022989"/>
    </source>
</evidence>
<dbReference type="InterPro" id="IPR003370">
    <property type="entry name" value="Chromate_transpt"/>
</dbReference>
<dbReference type="PANTHER" id="PTHR43663:SF1">
    <property type="entry name" value="CHROMATE TRANSPORTER"/>
    <property type="match status" value="1"/>
</dbReference>
<feature type="transmembrane region" description="Helical" evidence="7">
    <location>
        <begin position="117"/>
        <end position="137"/>
    </location>
</feature>
<evidence type="ECO:0000313" key="9">
    <source>
        <dbReference type="Proteomes" id="UP000199520"/>
    </source>
</evidence>
<feature type="transmembrane region" description="Helical" evidence="7">
    <location>
        <begin position="59"/>
        <end position="81"/>
    </location>
</feature>
<keyword evidence="3" id="KW-1003">Cell membrane</keyword>
<dbReference type="InterPro" id="IPR052518">
    <property type="entry name" value="CHR_Transporter"/>
</dbReference>
<sequence>MPKNKDKAVNTVSLLELFTTFFKIGAFSFGGGYAMLPVIAREISEQRSWVKKEELQDVFAITGCLPGAIALNAAAFTGYITRGVGGMIIAVCGNLLPSVVVVIALCTAVALVRDNPVVEAAFLGIRPAVVALIAYAAFNMAKGSLKDGFAFTLCLVALAVAIFVPAVGVVPIVLLGGLAGLAGQKVKRMKLKGRSEA</sequence>
<keyword evidence="9" id="KW-1185">Reference proteome</keyword>
<gene>
    <name evidence="8" type="ORF">SAMN04490355_102950</name>
</gene>
<feature type="transmembrane region" description="Helical" evidence="7">
    <location>
        <begin position="20"/>
        <end position="39"/>
    </location>
</feature>
<keyword evidence="5 7" id="KW-1133">Transmembrane helix</keyword>
<evidence type="ECO:0000256" key="2">
    <source>
        <dbReference type="ARBA" id="ARBA00005262"/>
    </source>
</evidence>
<dbReference type="Proteomes" id="UP000199520">
    <property type="component" value="Unassembled WGS sequence"/>
</dbReference>
<evidence type="ECO:0000256" key="6">
    <source>
        <dbReference type="ARBA" id="ARBA00023136"/>
    </source>
</evidence>
<proteinExistence type="inferred from homology"/>
<evidence type="ECO:0000256" key="4">
    <source>
        <dbReference type="ARBA" id="ARBA00022692"/>
    </source>
</evidence>
<feature type="transmembrane region" description="Helical" evidence="7">
    <location>
        <begin position="87"/>
        <end position="110"/>
    </location>
</feature>
<dbReference type="AlphaFoldDB" id="A0A1I4M3S9"/>
<evidence type="ECO:0000256" key="3">
    <source>
        <dbReference type="ARBA" id="ARBA00022475"/>
    </source>
</evidence>
<dbReference type="STRING" id="1123291.SAMN04490355_102950"/>
<comment type="subcellular location">
    <subcellularLocation>
        <location evidence="1">Cell membrane</location>
        <topology evidence="1">Multi-pass membrane protein</topology>
    </subcellularLocation>
</comment>
<dbReference type="GO" id="GO:0015109">
    <property type="term" value="F:chromate transmembrane transporter activity"/>
    <property type="evidence" value="ECO:0007669"/>
    <property type="project" value="InterPro"/>
</dbReference>
<evidence type="ECO:0000256" key="1">
    <source>
        <dbReference type="ARBA" id="ARBA00004651"/>
    </source>
</evidence>
<dbReference type="EMBL" id="FOTS01000029">
    <property type="protein sequence ID" value="SFL97892.1"/>
    <property type="molecule type" value="Genomic_DNA"/>
</dbReference>
<name>A0A1I4M3S9_9FIRM</name>
<evidence type="ECO:0000313" key="8">
    <source>
        <dbReference type="EMBL" id="SFL97892.1"/>
    </source>
</evidence>
<keyword evidence="4 7" id="KW-0812">Transmembrane</keyword>
<protein>
    <submittedName>
        <fullName evidence="8">Chromate transporter</fullName>
    </submittedName>
</protein>
<comment type="similarity">
    <text evidence="2">Belongs to the chromate ion transporter (CHR) (TC 2.A.51) family.</text>
</comment>